<reference evidence="1 2" key="1">
    <citation type="submission" date="2021-03" db="EMBL/GenBank/DDBJ databases">
        <title>Thiomicrorhabdus sp.nov.,novel sulfur-oxidizing bacteria isolated from coastal sediment.</title>
        <authorList>
            <person name="Liu X."/>
        </authorList>
    </citation>
    <scope>NUCLEOTIDE SEQUENCE [LARGE SCALE GENOMIC DNA]</scope>
    <source>
        <strain evidence="1 2">6S2-11</strain>
    </source>
</reference>
<gene>
    <name evidence="1" type="ORF">J3998_07095</name>
</gene>
<dbReference type="Gene3D" id="2.40.160.60">
    <property type="entry name" value="Outer membrane protein transport protein (OMPP1/FadL/TodX)"/>
    <property type="match status" value="1"/>
</dbReference>
<proteinExistence type="predicted"/>
<accession>A0ABS3Q4T1</accession>
<dbReference type="Proteomes" id="UP000664835">
    <property type="component" value="Unassembled WGS sequence"/>
</dbReference>
<sequence>MVACVEGGRCSSHVVHNSIVVSILLASLWSSSGVQARSFLAEGADTGAGVGARQIGMGGSGVASTKDAYTVYYNPAAMGVGKDLAVDRQLNAKLRNISYFGVTAALPVDQFLGFRTTVGFAFFPRIHASASGSFAESDFESIFLRYLLPGLDGTFAGNLESKTKVYRLAFSAQPKDSQFWSVGFSFDYIDCKTNFCGTTATSNGYSISSGDAKATSLGVSLLLKPRQDLRIGISLTDLNSSLKTEITTTDDLGTTTEHYKLSFPIKALFGVAFNLSDKLLLTGDYEAINGEYGKDSLDFQIARFGGEYQYSEMTTFRLGAVVPLKLTSQQTKDLELPFPFVPTFGVGWHWDSWQADFTVYANPVQSAHENAPALYSNLSLSVHF</sequence>
<name>A0ABS3Q4T1_9GAMM</name>
<comment type="caution">
    <text evidence="1">The sequence shown here is derived from an EMBL/GenBank/DDBJ whole genome shotgun (WGS) entry which is preliminary data.</text>
</comment>
<dbReference type="SUPFAM" id="SSF56935">
    <property type="entry name" value="Porins"/>
    <property type="match status" value="1"/>
</dbReference>
<dbReference type="RefSeq" id="WP_208149260.1">
    <property type="nucleotide sequence ID" value="NZ_JAGETV010000010.1"/>
</dbReference>
<protein>
    <submittedName>
        <fullName evidence="1">Uncharacterized protein</fullName>
    </submittedName>
</protein>
<evidence type="ECO:0000313" key="1">
    <source>
        <dbReference type="EMBL" id="MBO1927342.1"/>
    </source>
</evidence>
<dbReference type="EMBL" id="JAGETV010000010">
    <property type="protein sequence ID" value="MBO1927342.1"/>
    <property type="molecule type" value="Genomic_DNA"/>
</dbReference>
<organism evidence="1 2">
    <name type="scientific">Thiomicrorhabdus marina</name>
    <dbReference type="NCBI Taxonomy" id="2818442"/>
    <lineage>
        <taxon>Bacteria</taxon>
        <taxon>Pseudomonadati</taxon>
        <taxon>Pseudomonadota</taxon>
        <taxon>Gammaproteobacteria</taxon>
        <taxon>Thiotrichales</taxon>
        <taxon>Piscirickettsiaceae</taxon>
        <taxon>Thiomicrorhabdus</taxon>
    </lineage>
</organism>
<keyword evidence="2" id="KW-1185">Reference proteome</keyword>
<evidence type="ECO:0000313" key="2">
    <source>
        <dbReference type="Proteomes" id="UP000664835"/>
    </source>
</evidence>